<keyword evidence="2" id="KW-1185">Reference proteome</keyword>
<reference evidence="1 2" key="1">
    <citation type="journal article" date="2016" name="Nat. Commun.">
        <title>Extremotolerant tardigrade genome and improved radiotolerance of human cultured cells by tardigrade-unique protein.</title>
        <authorList>
            <person name="Hashimoto T."/>
            <person name="Horikawa D.D."/>
            <person name="Saito Y."/>
            <person name="Kuwahara H."/>
            <person name="Kozuka-Hata H."/>
            <person name="Shin-I T."/>
            <person name="Minakuchi Y."/>
            <person name="Ohishi K."/>
            <person name="Motoyama A."/>
            <person name="Aizu T."/>
            <person name="Enomoto A."/>
            <person name="Kondo K."/>
            <person name="Tanaka S."/>
            <person name="Hara Y."/>
            <person name="Koshikawa S."/>
            <person name="Sagara H."/>
            <person name="Miura T."/>
            <person name="Yokobori S."/>
            <person name="Miyagawa K."/>
            <person name="Suzuki Y."/>
            <person name="Kubo T."/>
            <person name="Oyama M."/>
            <person name="Kohara Y."/>
            <person name="Fujiyama A."/>
            <person name="Arakawa K."/>
            <person name="Katayama T."/>
            <person name="Toyoda A."/>
            <person name="Kunieda T."/>
        </authorList>
    </citation>
    <scope>NUCLEOTIDE SEQUENCE [LARGE SCALE GENOMIC DNA]</scope>
    <source>
        <strain evidence="1 2">YOKOZUNA-1</strain>
    </source>
</reference>
<sequence length="187" mass="21708">MLDRAMGNISWCSRKAFSADSSSSLVLRFVRMQDLTPKLQCFVGDCQAEHGNCRSNHFSRRLRAPCFEEDMGREIEVEVHWHHIHVHLHREINSCCSVFSPVTCVVLRHARLSSSHSDCNTRCEELGYGNEKRITEIFIRSRISHYDSVPNADVIDFFCRTKVKQPFQFHSLFYDFIVLLTKPQMGP</sequence>
<name>A0A1D1VWR8_RAMVA</name>
<dbReference type="EMBL" id="BDGG01000012">
    <property type="protein sequence ID" value="GAV05900.1"/>
    <property type="molecule type" value="Genomic_DNA"/>
</dbReference>
<dbReference type="Proteomes" id="UP000186922">
    <property type="component" value="Unassembled WGS sequence"/>
</dbReference>
<evidence type="ECO:0000313" key="2">
    <source>
        <dbReference type="Proteomes" id="UP000186922"/>
    </source>
</evidence>
<protein>
    <submittedName>
        <fullName evidence="1">Uncharacterized protein</fullName>
    </submittedName>
</protein>
<gene>
    <name evidence="1" type="primary">RvY_15959</name>
    <name evidence="1" type="synonym">RvY_15959.1</name>
    <name evidence="1" type="ORF">RvY_15959-1</name>
</gene>
<proteinExistence type="predicted"/>
<organism evidence="1 2">
    <name type="scientific">Ramazzottius varieornatus</name>
    <name type="common">Water bear</name>
    <name type="synonym">Tardigrade</name>
    <dbReference type="NCBI Taxonomy" id="947166"/>
    <lineage>
        <taxon>Eukaryota</taxon>
        <taxon>Metazoa</taxon>
        <taxon>Ecdysozoa</taxon>
        <taxon>Tardigrada</taxon>
        <taxon>Eutardigrada</taxon>
        <taxon>Parachela</taxon>
        <taxon>Hypsibioidea</taxon>
        <taxon>Ramazzottiidae</taxon>
        <taxon>Ramazzottius</taxon>
    </lineage>
</organism>
<dbReference type="AlphaFoldDB" id="A0A1D1VWR8"/>
<accession>A0A1D1VWR8</accession>
<evidence type="ECO:0000313" key="1">
    <source>
        <dbReference type="EMBL" id="GAV05900.1"/>
    </source>
</evidence>
<comment type="caution">
    <text evidence="1">The sequence shown here is derived from an EMBL/GenBank/DDBJ whole genome shotgun (WGS) entry which is preliminary data.</text>
</comment>